<evidence type="ECO:0000313" key="6">
    <source>
        <dbReference type="Proteomes" id="UP001197093"/>
    </source>
</evidence>
<accession>A0AAD4F6V4</accession>
<dbReference type="EMBL" id="JAHCVI010000001">
    <property type="protein sequence ID" value="KAG7293950.1"/>
    <property type="molecule type" value="Genomic_DNA"/>
</dbReference>
<protein>
    <recommendedName>
        <fullName evidence="3">Carboxylic ester hydrolase</fullName>
        <ecNumber evidence="3">3.1.1.-</ecNumber>
    </recommendedName>
</protein>
<comment type="caution">
    <text evidence="5">The sequence shown here is derived from an EMBL/GenBank/DDBJ whole genome shotgun (WGS) entry which is preliminary data.</text>
</comment>
<keyword evidence="2 3" id="KW-0378">Hydrolase</keyword>
<evidence type="ECO:0000256" key="2">
    <source>
        <dbReference type="ARBA" id="ARBA00022801"/>
    </source>
</evidence>
<evidence type="ECO:0000259" key="4">
    <source>
        <dbReference type="Pfam" id="PF00135"/>
    </source>
</evidence>
<dbReference type="InterPro" id="IPR029058">
    <property type="entry name" value="AB_hydrolase_fold"/>
</dbReference>
<feature type="domain" description="Carboxylesterase type B" evidence="4">
    <location>
        <begin position="125"/>
        <end position="461"/>
    </location>
</feature>
<dbReference type="Gene3D" id="3.40.50.1820">
    <property type="entry name" value="alpha/beta hydrolase"/>
    <property type="match status" value="1"/>
</dbReference>
<dbReference type="PANTHER" id="PTHR11559">
    <property type="entry name" value="CARBOXYLESTERASE"/>
    <property type="match status" value="1"/>
</dbReference>
<dbReference type="GO" id="GO:0016787">
    <property type="term" value="F:hydrolase activity"/>
    <property type="evidence" value="ECO:0007669"/>
    <property type="project" value="UniProtKB-KW"/>
</dbReference>
<dbReference type="InterPro" id="IPR050309">
    <property type="entry name" value="Type-B_Carboxylest/Lipase"/>
</dbReference>
<dbReference type="Pfam" id="PF00135">
    <property type="entry name" value="COesterase"/>
    <property type="match status" value="2"/>
</dbReference>
<dbReference type="PROSITE" id="PS00122">
    <property type="entry name" value="CARBOXYLESTERASE_B_1"/>
    <property type="match status" value="1"/>
</dbReference>
<dbReference type="SUPFAM" id="SSF53474">
    <property type="entry name" value="alpha/beta-Hydrolases"/>
    <property type="match status" value="1"/>
</dbReference>
<name>A0AAD4F6V4_9PEZI</name>
<proteinExistence type="inferred from homology"/>
<evidence type="ECO:0000256" key="1">
    <source>
        <dbReference type="ARBA" id="ARBA00005964"/>
    </source>
</evidence>
<gene>
    <name evidence="5" type="ORF">NEMBOFW57_004011</name>
</gene>
<dbReference type="InterPro" id="IPR002018">
    <property type="entry name" value="CarbesteraseB"/>
</dbReference>
<dbReference type="InterPro" id="IPR019826">
    <property type="entry name" value="Carboxylesterase_B_AS"/>
</dbReference>
<sequence>MPESKPLRIPTPSLQGEVVGVLDEGTDVAQFRGIPYASVTKRWTHSVTKHSIGGGGVLDATQYGPRCSQADGMVLVSGGLNDPTPGDDEFKCLNLNVAVPAEALRGNKTTPLPVMYARECGAPFILVQINYRLGAFGCALASDLAEELGTGTREQPLGNFALVDQRNGLEWVNRHIQDFGGDASRITVFGVSAGSASVHMHLLAGETHQLFDRAIMMSGTGPVMCPLPAEFYQAEWDSLCRKSGVTAAEPARRLEQLRSLSPQTIIQNSTKAALAPVGDGKLLPATWRFADEVPRHRCKDIILGDTNVEGLIFDGVLARLSQDRFHEVVQAELAPELVAELYEGFGFTKERQSADSFRKAFRLLVGNVLFNYPTLGIAEASTKSKTWADHVFLYHFEEPSPFQGPTRGLSYHGLCAMLLHLNELDQCPEPTKKVSLYAAQVWAKFAHGEQPWEPYSQRKRFMRFGPGGESGLHDLDTDTTRASGFHGFLERHLPEAARVINALLEGTDN</sequence>
<reference evidence="5" key="1">
    <citation type="submission" date="2023-02" db="EMBL/GenBank/DDBJ databases">
        <authorList>
            <person name="Palmer J.M."/>
        </authorList>
    </citation>
    <scope>NUCLEOTIDE SEQUENCE</scope>
    <source>
        <strain evidence="5">FW57</strain>
    </source>
</reference>
<organism evidence="5 6">
    <name type="scientific">Staphylotrichum longicolle</name>
    <dbReference type="NCBI Taxonomy" id="669026"/>
    <lineage>
        <taxon>Eukaryota</taxon>
        <taxon>Fungi</taxon>
        <taxon>Dikarya</taxon>
        <taxon>Ascomycota</taxon>
        <taxon>Pezizomycotina</taxon>
        <taxon>Sordariomycetes</taxon>
        <taxon>Sordariomycetidae</taxon>
        <taxon>Sordariales</taxon>
        <taxon>Chaetomiaceae</taxon>
        <taxon>Staphylotrichum</taxon>
    </lineage>
</organism>
<dbReference type="EC" id="3.1.1.-" evidence="3"/>
<evidence type="ECO:0000256" key="3">
    <source>
        <dbReference type="RuleBase" id="RU361235"/>
    </source>
</evidence>
<evidence type="ECO:0000313" key="5">
    <source>
        <dbReference type="EMBL" id="KAG7293950.1"/>
    </source>
</evidence>
<keyword evidence="6" id="KW-1185">Reference proteome</keyword>
<dbReference type="AlphaFoldDB" id="A0AAD4F6V4"/>
<dbReference type="Proteomes" id="UP001197093">
    <property type="component" value="Unassembled WGS sequence"/>
</dbReference>
<comment type="similarity">
    <text evidence="1 3">Belongs to the type-B carboxylesterase/lipase family.</text>
</comment>
<feature type="domain" description="Carboxylesterase type B" evidence="4">
    <location>
        <begin position="8"/>
        <end position="115"/>
    </location>
</feature>